<dbReference type="GO" id="GO:0051382">
    <property type="term" value="P:kinetochore assembly"/>
    <property type="evidence" value="ECO:0007669"/>
    <property type="project" value="InterPro"/>
</dbReference>
<evidence type="ECO:0000256" key="6">
    <source>
        <dbReference type="ARBA" id="ARBA00023328"/>
    </source>
</evidence>
<keyword evidence="8" id="KW-0175">Coiled coil</keyword>
<evidence type="ECO:0000313" key="10">
    <source>
        <dbReference type="EMBL" id="KAK3899079.1"/>
    </source>
</evidence>
<sequence length="225" mass="24585">MASQAPPIPSLEALTEAETNVSVLFNQLQQLQLELALLRSQQSHHGADKIGLQTVRHGLAVEHSQLLKAKATFALRNTVVENVVAIQPALEAVHNANASPLERDLLPTIEERDDVATTTARMCLELRAARDQLADLEAETVLLGRQNTKLASEILELAGNAPDQKPQSLEGGRFGREIAVLESQVKSGHHRWRVMKGLATASVAGSGIDWARDERLRDLVLDLHD</sequence>
<evidence type="ECO:0000259" key="9">
    <source>
        <dbReference type="Pfam" id="PF05837"/>
    </source>
</evidence>
<comment type="similarity">
    <text evidence="7">Belongs to the CENP-H/MCM16 family.</text>
</comment>
<comment type="caution">
    <text evidence="10">The sequence shown here is derived from an EMBL/GenBank/DDBJ whole genome shotgun (WGS) entry which is preliminary data.</text>
</comment>
<evidence type="ECO:0000256" key="8">
    <source>
        <dbReference type="SAM" id="Coils"/>
    </source>
</evidence>
<dbReference type="GO" id="GO:0005634">
    <property type="term" value="C:nucleus"/>
    <property type="evidence" value="ECO:0007669"/>
    <property type="project" value="UniProtKB-SubCell"/>
</dbReference>
<dbReference type="InterPro" id="IPR008426">
    <property type="entry name" value="CENP-H_C"/>
</dbReference>
<evidence type="ECO:0000256" key="5">
    <source>
        <dbReference type="ARBA" id="ARBA00023242"/>
    </source>
</evidence>
<dbReference type="GO" id="GO:0000776">
    <property type="term" value="C:kinetochore"/>
    <property type="evidence" value="ECO:0007669"/>
    <property type="project" value="UniProtKB-KW"/>
</dbReference>
<reference evidence="10" key="2">
    <citation type="submission" date="2023-05" db="EMBL/GenBank/DDBJ databases">
        <authorList>
            <consortium name="Lawrence Berkeley National Laboratory"/>
            <person name="Steindorff A."/>
            <person name="Hensen N."/>
            <person name="Bonometti L."/>
            <person name="Westerberg I."/>
            <person name="Brannstrom I.O."/>
            <person name="Guillou S."/>
            <person name="Cros-Aarteil S."/>
            <person name="Calhoun S."/>
            <person name="Haridas S."/>
            <person name="Kuo A."/>
            <person name="Mondo S."/>
            <person name="Pangilinan J."/>
            <person name="Riley R."/>
            <person name="Labutti K."/>
            <person name="Andreopoulos B."/>
            <person name="Lipzen A."/>
            <person name="Chen C."/>
            <person name="Yanf M."/>
            <person name="Daum C."/>
            <person name="Ng V."/>
            <person name="Clum A."/>
            <person name="Ohm R."/>
            <person name="Martin F."/>
            <person name="Silar P."/>
            <person name="Natvig D."/>
            <person name="Lalanne C."/>
            <person name="Gautier V."/>
            <person name="Ament-Velasquez S.L."/>
            <person name="Kruys A."/>
            <person name="Hutchinson M.I."/>
            <person name="Powell A.J."/>
            <person name="Barry K."/>
            <person name="Miller A.N."/>
            <person name="Grigoriev I.V."/>
            <person name="Debuchy R."/>
            <person name="Gladieux P."/>
            <person name="Thoren M.H."/>
            <person name="Johannesson H."/>
        </authorList>
    </citation>
    <scope>NUCLEOTIDE SEQUENCE</scope>
    <source>
        <strain evidence="10">CBS 103.79</strain>
    </source>
</reference>
<dbReference type="AlphaFoldDB" id="A0AAN6MEK4"/>
<comment type="subcellular location">
    <subcellularLocation>
        <location evidence="2">Chromosome</location>
        <location evidence="2">Centromere</location>
        <location evidence="2">Kinetochore</location>
    </subcellularLocation>
    <subcellularLocation>
        <location evidence="1">Nucleus</location>
    </subcellularLocation>
</comment>
<accession>A0AAN6MEK4</accession>
<dbReference type="Pfam" id="PF05837">
    <property type="entry name" value="CENP-H"/>
    <property type="match status" value="1"/>
</dbReference>
<dbReference type="EMBL" id="MU855836">
    <property type="protein sequence ID" value="KAK3899079.1"/>
    <property type="molecule type" value="Genomic_DNA"/>
</dbReference>
<evidence type="ECO:0000256" key="2">
    <source>
        <dbReference type="ARBA" id="ARBA00004629"/>
    </source>
</evidence>
<evidence type="ECO:0000256" key="4">
    <source>
        <dbReference type="ARBA" id="ARBA00022838"/>
    </source>
</evidence>
<feature type="domain" description="Centromere protein H C-terminal" evidence="9">
    <location>
        <begin position="24"/>
        <end position="223"/>
    </location>
</feature>
<keyword evidence="5" id="KW-0539">Nucleus</keyword>
<organism evidence="10 11">
    <name type="scientific">Staphylotrichum tortipilum</name>
    <dbReference type="NCBI Taxonomy" id="2831512"/>
    <lineage>
        <taxon>Eukaryota</taxon>
        <taxon>Fungi</taxon>
        <taxon>Dikarya</taxon>
        <taxon>Ascomycota</taxon>
        <taxon>Pezizomycotina</taxon>
        <taxon>Sordariomycetes</taxon>
        <taxon>Sordariomycetidae</taxon>
        <taxon>Sordariales</taxon>
        <taxon>Chaetomiaceae</taxon>
        <taxon>Staphylotrichum</taxon>
    </lineage>
</organism>
<dbReference type="GO" id="GO:0007059">
    <property type="term" value="P:chromosome segregation"/>
    <property type="evidence" value="ECO:0007669"/>
    <property type="project" value="TreeGrafter"/>
</dbReference>
<evidence type="ECO:0000256" key="3">
    <source>
        <dbReference type="ARBA" id="ARBA00022454"/>
    </source>
</evidence>
<dbReference type="Proteomes" id="UP001303889">
    <property type="component" value="Unassembled WGS sequence"/>
</dbReference>
<dbReference type="PANTHER" id="PTHR48122">
    <property type="entry name" value="CENTROMERE PROTEIN H"/>
    <property type="match status" value="1"/>
</dbReference>
<name>A0AAN6MEK4_9PEZI</name>
<keyword evidence="11" id="KW-1185">Reference proteome</keyword>
<keyword evidence="6" id="KW-0137">Centromere</keyword>
<feature type="coiled-coil region" evidence="8">
    <location>
        <begin position="119"/>
        <end position="146"/>
    </location>
</feature>
<protein>
    <submittedName>
        <fullName evidence="10">Centromere protein H (CENP-H)-domain-containing protein</fullName>
    </submittedName>
</protein>
<gene>
    <name evidence="10" type="ORF">C8A05DRAFT_46763</name>
</gene>
<dbReference type="GO" id="GO:0043515">
    <property type="term" value="F:kinetochore binding"/>
    <property type="evidence" value="ECO:0007669"/>
    <property type="project" value="TreeGrafter"/>
</dbReference>
<evidence type="ECO:0000256" key="1">
    <source>
        <dbReference type="ARBA" id="ARBA00004123"/>
    </source>
</evidence>
<dbReference type="InterPro" id="IPR040034">
    <property type="entry name" value="CENP-H"/>
</dbReference>
<keyword evidence="3" id="KW-0158">Chromosome</keyword>
<evidence type="ECO:0000313" key="11">
    <source>
        <dbReference type="Proteomes" id="UP001303889"/>
    </source>
</evidence>
<reference evidence="10" key="1">
    <citation type="journal article" date="2023" name="Mol. Phylogenet. Evol.">
        <title>Genome-scale phylogeny and comparative genomics of the fungal order Sordariales.</title>
        <authorList>
            <person name="Hensen N."/>
            <person name="Bonometti L."/>
            <person name="Westerberg I."/>
            <person name="Brannstrom I.O."/>
            <person name="Guillou S."/>
            <person name="Cros-Aarteil S."/>
            <person name="Calhoun S."/>
            <person name="Haridas S."/>
            <person name="Kuo A."/>
            <person name="Mondo S."/>
            <person name="Pangilinan J."/>
            <person name="Riley R."/>
            <person name="LaButti K."/>
            <person name="Andreopoulos B."/>
            <person name="Lipzen A."/>
            <person name="Chen C."/>
            <person name="Yan M."/>
            <person name="Daum C."/>
            <person name="Ng V."/>
            <person name="Clum A."/>
            <person name="Steindorff A."/>
            <person name="Ohm R.A."/>
            <person name="Martin F."/>
            <person name="Silar P."/>
            <person name="Natvig D.O."/>
            <person name="Lalanne C."/>
            <person name="Gautier V."/>
            <person name="Ament-Velasquez S.L."/>
            <person name="Kruys A."/>
            <person name="Hutchinson M.I."/>
            <person name="Powell A.J."/>
            <person name="Barry K."/>
            <person name="Miller A.N."/>
            <person name="Grigoriev I.V."/>
            <person name="Debuchy R."/>
            <person name="Gladieux P."/>
            <person name="Hiltunen Thoren M."/>
            <person name="Johannesson H."/>
        </authorList>
    </citation>
    <scope>NUCLEOTIDE SEQUENCE</scope>
    <source>
        <strain evidence="10">CBS 103.79</strain>
    </source>
</reference>
<proteinExistence type="inferred from homology"/>
<feature type="coiled-coil region" evidence="8">
    <location>
        <begin position="14"/>
        <end position="41"/>
    </location>
</feature>
<dbReference type="GO" id="GO:0007052">
    <property type="term" value="P:mitotic spindle organization"/>
    <property type="evidence" value="ECO:0007669"/>
    <property type="project" value="TreeGrafter"/>
</dbReference>
<keyword evidence="4" id="KW-0995">Kinetochore</keyword>
<dbReference type="PANTHER" id="PTHR48122:SF1">
    <property type="entry name" value="CENTROMERE PROTEIN H"/>
    <property type="match status" value="1"/>
</dbReference>
<evidence type="ECO:0000256" key="7">
    <source>
        <dbReference type="ARBA" id="ARBA00025735"/>
    </source>
</evidence>